<gene>
    <name evidence="2" type="ORF">TWF106_006468</name>
</gene>
<dbReference type="AlphaFoldDB" id="A0A7C8V0U4"/>
<dbReference type="EMBL" id="WIWS01000030">
    <property type="protein sequence ID" value="KAF3221143.1"/>
    <property type="molecule type" value="Genomic_DNA"/>
</dbReference>
<comment type="caution">
    <text evidence="2">The sequence shown here is derived from an EMBL/GenBank/DDBJ whole genome shotgun (WGS) entry which is preliminary data.</text>
</comment>
<evidence type="ECO:0000313" key="3">
    <source>
        <dbReference type="Proteomes" id="UP000472727"/>
    </source>
</evidence>
<feature type="region of interest" description="Disordered" evidence="1">
    <location>
        <begin position="1"/>
        <end position="33"/>
    </location>
</feature>
<proteinExistence type="predicted"/>
<name>A0A7C8V0U4_ORBOL</name>
<protein>
    <submittedName>
        <fullName evidence="2">Uncharacterized protein</fullName>
    </submittedName>
</protein>
<sequence>MAQINPQTAQQQSTTSGESYQQPLEAPQARMIRSRKIPSGLNTLFVAARKNSRNRVEDYKFHLDSQSDSQTPILDCQNNSLVFDNGFWVKNWPGRWISKPSSRNAMDVEECNEDLRQPEIAIIGESSQDLSEEELEGLEHFLEGLRVNI</sequence>
<evidence type="ECO:0000313" key="2">
    <source>
        <dbReference type="EMBL" id="KAF3221143.1"/>
    </source>
</evidence>
<organism evidence="2 3">
    <name type="scientific">Orbilia oligospora</name>
    <name type="common">Nematode-trapping fungus</name>
    <name type="synonym">Arthrobotrys oligospora</name>
    <dbReference type="NCBI Taxonomy" id="2813651"/>
    <lineage>
        <taxon>Eukaryota</taxon>
        <taxon>Fungi</taxon>
        <taxon>Dikarya</taxon>
        <taxon>Ascomycota</taxon>
        <taxon>Pezizomycotina</taxon>
        <taxon>Orbiliomycetes</taxon>
        <taxon>Orbiliales</taxon>
        <taxon>Orbiliaceae</taxon>
        <taxon>Orbilia</taxon>
    </lineage>
</organism>
<feature type="compositionally biased region" description="Polar residues" evidence="1">
    <location>
        <begin position="1"/>
        <end position="22"/>
    </location>
</feature>
<accession>A0A7C8V0U4</accession>
<evidence type="ECO:0000256" key="1">
    <source>
        <dbReference type="SAM" id="MobiDB-lite"/>
    </source>
</evidence>
<dbReference type="Proteomes" id="UP000472727">
    <property type="component" value="Unassembled WGS sequence"/>
</dbReference>
<reference evidence="2 3" key="1">
    <citation type="submission" date="2019-06" db="EMBL/GenBank/DDBJ databases">
        <authorList>
            <person name="Palmer J.M."/>
        </authorList>
    </citation>
    <scope>NUCLEOTIDE SEQUENCE [LARGE SCALE GENOMIC DNA]</scope>
    <source>
        <strain evidence="2 3">TWF106</strain>
    </source>
</reference>